<feature type="region of interest" description="Disordered" evidence="1">
    <location>
        <begin position="1"/>
        <end position="24"/>
    </location>
</feature>
<proteinExistence type="predicted"/>
<dbReference type="Proteomes" id="UP000031488">
    <property type="component" value="Unassembled WGS sequence"/>
</dbReference>
<feature type="transmembrane region" description="Helical" evidence="2">
    <location>
        <begin position="92"/>
        <end position="115"/>
    </location>
</feature>
<evidence type="ECO:0000256" key="1">
    <source>
        <dbReference type="SAM" id="MobiDB-lite"/>
    </source>
</evidence>
<feature type="transmembrane region" description="Helical" evidence="2">
    <location>
        <begin position="63"/>
        <end position="85"/>
    </location>
</feature>
<dbReference type="RefSeq" id="WP_200885288.1">
    <property type="nucleotide sequence ID" value="NZ_JBCLTJ010000003.1"/>
</dbReference>
<accession>A0A0B9AUH2</accession>
<feature type="transmembrane region" description="Helical" evidence="2">
    <location>
        <begin position="217"/>
        <end position="237"/>
    </location>
</feature>
<dbReference type="PANTHER" id="PTHR36840">
    <property type="entry name" value="BLL5714 PROTEIN"/>
    <property type="match status" value="1"/>
</dbReference>
<dbReference type="EMBL" id="JTJZ01000017">
    <property type="protein sequence ID" value="KHS53018.1"/>
    <property type="molecule type" value="Genomic_DNA"/>
</dbReference>
<feature type="transmembrane region" description="Helical" evidence="2">
    <location>
        <begin position="243"/>
        <end position="264"/>
    </location>
</feature>
<feature type="transmembrane region" description="Helical" evidence="2">
    <location>
        <begin position="33"/>
        <end position="51"/>
    </location>
</feature>
<feature type="transmembrane region" description="Helical" evidence="2">
    <location>
        <begin position="121"/>
        <end position="140"/>
    </location>
</feature>
<comment type="caution">
    <text evidence="3">The sequence shown here is derived from an EMBL/GenBank/DDBJ whole genome shotgun (WGS) entry which is preliminary data.</text>
</comment>
<dbReference type="InterPro" id="IPR010640">
    <property type="entry name" value="Low_temperature_requirement_A"/>
</dbReference>
<organism evidence="3 4">
    <name type="scientific">Brevibacterium linens</name>
    <dbReference type="NCBI Taxonomy" id="1703"/>
    <lineage>
        <taxon>Bacteria</taxon>
        <taxon>Bacillati</taxon>
        <taxon>Actinomycetota</taxon>
        <taxon>Actinomycetes</taxon>
        <taxon>Micrococcales</taxon>
        <taxon>Brevibacteriaceae</taxon>
        <taxon>Brevibacterium</taxon>
    </lineage>
</organism>
<keyword evidence="2" id="KW-1133">Transmembrane helix</keyword>
<dbReference type="PANTHER" id="PTHR36840:SF1">
    <property type="entry name" value="BLL5714 PROTEIN"/>
    <property type="match status" value="1"/>
</dbReference>
<evidence type="ECO:0000256" key="2">
    <source>
        <dbReference type="SAM" id="Phobius"/>
    </source>
</evidence>
<protein>
    <submittedName>
        <fullName evidence="3">Low temperature requirement A</fullName>
    </submittedName>
</protein>
<feature type="transmembrane region" description="Helical" evidence="2">
    <location>
        <begin position="316"/>
        <end position="337"/>
    </location>
</feature>
<feature type="transmembrane region" description="Helical" evidence="2">
    <location>
        <begin position="177"/>
        <end position="197"/>
    </location>
</feature>
<keyword evidence="2" id="KW-0812">Transmembrane</keyword>
<dbReference type="AlphaFoldDB" id="A0A0B9AUH2"/>
<evidence type="ECO:0000313" key="4">
    <source>
        <dbReference type="Proteomes" id="UP000031488"/>
    </source>
</evidence>
<feature type="transmembrane region" description="Helical" evidence="2">
    <location>
        <begin position="152"/>
        <end position="171"/>
    </location>
</feature>
<dbReference type="Pfam" id="PF06772">
    <property type="entry name" value="LtrA"/>
    <property type="match status" value="1"/>
</dbReference>
<feature type="transmembrane region" description="Helical" evidence="2">
    <location>
        <begin position="284"/>
        <end position="304"/>
    </location>
</feature>
<evidence type="ECO:0000313" key="3">
    <source>
        <dbReference type="EMBL" id="KHS53018.1"/>
    </source>
</evidence>
<gene>
    <name evidence="3" type="ORF">AE0388_1421</name>
</gene>
<dbReference type="PATRIC" id="fig|1703.6.peg.1312"/>
<reference evidence="3 4" key="1">
    <citation type="submission" date="2014-11" db="EMBL/GenBank/DDBJ databases">
        <title>Draft Genome Sequence of Brevibacterium linens AE038-8.</title>
        <authorList>
            <person name="Maizel D."/>
            <person name="Utturkar S.M."/>
            <person name="Brown S.D."/>
            <person name="Ferrero M."/>
            <person name="Rosen B.P."/>
        </authorList>
    </citation>
    <scope>NUCLEOTIDE SEQUENCE [LARGE SCALE GENOMIC DNA]</scope>
    <source>
        <strain evidence="3 4">AE038-8</strain>
    </source>
</reference>
<name>A0A0B9AUH2_BRELN</name>
<feature type="transmembrane region" description="Helical" evidence="2">
    <location>
        <begin position="369"/>
        <end position="387"/>
    </location>
</feature>
<keyword evidence="2" id="KW-0472">Membrane</keyword>
<sequence length="400" mass="43405">MTAQHPVAPRFRLSPMRPRDPGEEGRAASTLELFFDLVFVIAVSIASSHLHDTITEGRLGDGVVNYLVVFFGIWWAWMNFTWFATSFDTDDWLYRVLTIVQMGGVLILAAGIGPVFDDRDFRLLIAGYVLMRIIMISQWLRASRGAGRARWTTIVYAAGIGIVQVLWVAWLTIDDPVFSAVGVGVLILAEVAVPVIAETRGTTPWHPDHITERYGCFTIIVLGESLLASANTIFEALGEVEDIVPLVSLGVLCLTVTASMWWIYFWPPHHRAIGSLGGSLKYGYGHYFIFAAAGAFSAGVGVEADSQLGASALDRGLATFTVSVPIAVFVLGVWVLAIRANANGVVNTVVPACALLVLLDPIIPVPTFLTTFFMVIIVIALVVFPPLDENGKSAAEAVVR</sequence>
<keyword evidence="4" id="KW-1185">Reference proteome</keyword>